<accession>A0A016V8M5</accession>
<proteinExistence type="predicted"/>
<protein>
    <submittedName>
        <fullName evidence="1">Uncharacterized protein</fullName>
    </submittedName>
</protein>
<dbReference type="EMBL" id="JARK01001351">
    <property type="protein sequence ID" value="EYC23377.1"/>
    <property type="molecule type" value="Genomic_DNA"/>
</dbReference>
<organism evidence="1 2">
    <name type="scientific">Ancylostoma ceylanicum</name>
    <dbReference type="NCBI Taxonomy" id="53326"/>
    <lineage>
        <taxon>Eukaryota</taxon>
        <taxon>Metazoa</taxon>
        <taxon>Ecdysozoa</taxon>
        <taxon>Nematoda</taxon>
        <taxon>Chromadorea</taxon>
        <taxon>Rhabditida</taxon>
        <taxon>Rhabditina</taxon>
        <taxon>Rhabditomorpha</taxon>
        <taxon>Strongyloidea</taxon>
        <taxon>Ancylostomatidae</taxon>
        <taxon>Ancylostomatinae</taxon>
        <taxon>Ancylostoma</taxon>
    </lineage>
</organism>
<gene>
    <name evidence="1" type="primary">Acey_s0015.g2617</name>
    <name evidence="1" type="ORF">Y032_0015g2617</name>
</gene>
<sequence>MMQQWRAASNYGAPRPSGSRNLHSGPFRKRNFVTFRRLEIHFWNQSGEKIKVLLVCPTSKTMLDTASTGVADSKMATLASMFIVWQPTKRRTTHLESEDLRVLPLYASTIGGRFFRLYFFHNRW</sequence>
<evidence type="ECO:0000313" key="1">
    <source>
        <dbReference type="EMBL" id="EYC23377.1"/>
    </source>
</evidence>
<comment type="caution">
    <text evidence="1">The sequence shown here is derived from an EMBL/GenBank/DDBJ whole genome shotgun (WGS) entry which is preliminary data.</text>
</comment>
<dbReference type="AlphaFoldDB" id="A0A016V8M5"/>
<name>A0A016V8M5_9BILA</name>
<dbReference type="Proteomes" id="UP000024635">
    <property type="component" value="Unassembled WGS sequence"/>
</dbReference>
<reference evidence="2" key="1">
    <citation type="journal article" date="2015" name="Nat. Genet.">
        <title>The genome and transcriptome of the zoonotic hookworm Ancylostoma ceylanicum identify infection-specific gene families.</title>
        <authorList>
            <person name="Schwarz E.M."/>
            <person name="Hu Y."/>
            <person name="Antoshechkin I."/>
            <person name="Miller M.M."/>
            <person name="Sternberg P.W."/>
            <person name="Aroian R.V."/>
        </authorList>
    </citation>
    <scope>NUCLEOTIDE SEQUENCE</scope>
    <source>
        <strain evidence="2">HY135</strain>
    </source>
</reference>
<evidence type="ECO:0000313" key="2">
    <source>
        <dbReference type="Proteomes" id="UP000024635"/>
    </source>
</evidence>
<keyword evidence="2" id="KW-1185">Reference proteome</keyword>